<evidence type="ECO:0000313" key="6">
    <source>
        <dbReference type="EMBL" id="QDS96753.1"/>
    </source>
</evidence>
<evidence type="ECO:0000256" key="5">
    <source>
        <dbReference type="RuleBase" id="RU003322"/>
    </source>
</evidence>
<dbReference type="PRINTS" id="PR00301">
    <property type="entry name" value="HEATSHOCK70"/>
</dbReference>
<accession>A0A517MPE2</accession>
<dbReference type="KEGG" id="amob:HG15A2_00110"/>
<organism evidence="6 7">
    <name type="scientific">Adhaeretor mobilis</name>
    <dbReference type="NCBI Taxonomy" id="1930276"/>
    <lineage>
        <taxon>Bacteria</taxon>
        <taxon>Pseudomonadati</taxon>
        <taxon>Planctomycetota</taxon>
        <taxon>Planctomycetia</taxon>
        <taxon>Pirellulales</taxon>
        <taxon>Lacipirellulaceae</taxon>
        <taxon>Adhaeretor</taxon>
    </lineage>
</organism>
<evidence type="ECO:0000256" key="1">
    <source>
        <dbReference type="ARBA" id="ARBA00007381"/>
    </source>
</evidence>
<dbReference type="FunFam" id="3.30.420.40:FF:000071">
    <property type="entry name" value="Molecular chaperone DnaK"/>
    <property type="match status" value="1"/>
</dbReference>
<dbReference type="OrthoDB" id="9766019at2"/>
<dbReference type="InterPro" id="IPR029047">
    <property type="entry name" value="HSP70_peptide-bd_sf"/>
</dbReference>
<dbReference type="PANTHER" id="PTHR19375">
    <property type="entry name" value="HEAT SHOCK PROTEIN 70KDA"/>
    <property type="match status" value="1"/>
</dbReference>
<dbReference type="FunFam" id="3.90.640.10:FF:000003">
    <property type="entry name" value="Molecular chaperone DnaK"/>
    <property type="match status" value="1"/>
</dbReference>
<dbReference type="AlphaFoldDB" id="A0A517MPE2"/>
<dbReference type="InterPro" id="IPR013126">
    <property type="entry name" value="Hsp_70_fam"/>
</dbReference>
<sequence>MILGIDLGTTNSLCAVFEESGPRLVKNSLGEVLTPSVVAVLDNDVKEPGAEKNPSGQVVVGAAARELRVTQPERCASCFKRLMGSKEKVSIAGQEFTAPELSSFVLRSLKADAENDLGEEITEAVITVPAYFNEQQRRATKLAGELAGLKVRRIINEPTAAALTYGFHDRHGEKYLLVVDLGGGTFDVTLMEVFEGTIEIVSTAGESFLGGEDFTDRLMAEVLQHHGKQLELAELQEPLLVARLRQLCETAKRQLASQQEVSIRVPDAAGELTEDAVQVSVTREEYAEIVKPLMKRIAGPIGKALRDGDCQPEGIDEVILVGGATRMPVVREFLQQYLEQEPLVKYNPDEVVCLGAAVQAALMADDRAVEDLVMTDVCPHTLGVNTVKQLGTQTKEGYYTPIIHRNTTIPTSREERFSTVQPNQTHVVVEVYQGEQRRVENNLKLGELAVKGIPPGPAGQEIFIRFSYDVSGLIEVEAYAAGREEKFRTVLTTEAGELTESEIAEAIERMQGLKYYPREDMQNQRLLRLGERLMGEVSPFHREELEVAIDHLEASMNSGDREQVEAAQEHLRMVFSTLGLSEEDESSGDDEGAST</sequence>
<dbReference type="SUPFAM" id="SSF100920">
    <property type="entry name" value="Heat shock protein 70kD (HSP70), peptide-binding domain"/>
    <property type="match status" value="1"/>
</dbReference>
<keyword evidence="4" id="KW-0143">Chaperone</keyword>
<keyword evidence="3 5" id="KW-0067">ATP-binding</keyword>
<dbReference type="Gene3D" id="2.60.34.10">
    <property type="entry name" value="Substrate Binding Domain Of DNAk, Chain A, domain 1"/>
    <property type="match status" value="1"/>
</dbReference>
<evidence type="ECO:0000256" key="2">
    <source>
        <dbReference type="ARBA" id="ARBA00022741"/>
    </source>
</evidence>
<name>A0A517MPE2_9BACT</name>
<keyword evidence="2 5" id="KW-0547">Nucleotide-binding</keyword>
<evidence type="ECO:0000256" key="3">
    <source>
        <dbReference type="ARBA" id="ARBA00022840"/>
    </source>
</evidence>
<dbReference type="PROSITE" id="PS00329">
    <property type="entry name" value="HSP70_2"/>
    <property type="match status" value="1"/>
</dbReference>
<dbReference type="GO" id="GO:0005524">
    <property type="term" value="F:ATP binding"/>
    <property type="evidence" value="ECO:0007669"/>
    <property type="project" value="UniProtKB-KW"/>
</dbReference>
<gene>
    <name evidence="6" type="primary">hscC</name>
    <name evidence="6" type="ORF">HG15A2_00110</name>
</gene>
<evidence type="ECO:0000256" key="4">
    <source>
        <dbReference type="ARBA" id="ARBA00023186"/>
    </source>
</evidence>
<dbReference type="Proteomes" id="UP000319852">
    <property type="component" value="Chromosome"/>
</dbReference>
<proteinExistence type="inferred from homology"/>
<dbReference type="GO" id="GO:0140662">
    <property type="term" value="F:ATP-dependent protein folding chaperone"/>
    <property type="evidence" value="ECO:0007669"/>
    <property type="project" value="InterPro"/>
</dbReference>
<dbReference type="PROSITE" id="PS01036">
    <property type="entry name" value="HSP70_3"/>
    <property type="match status" value="1"/>
</dbReference>
<dbReference type="Gene3D" id="3.90.640.10">
    <property type="entry name" value="Actin, Chain A, domain 4"/>
    <property type="match status" value="1"/>
</dbReference>
<dbReference type="PROSITE" id="PS00297">
    <property type="entry name" value="HSP70_1"/>
    <property type="match status" value="1"/>
</dbReference>
<dbReference type="Pfam" id="PF00012">
    <property type="entry name" value="HSP70"/>
    <property type="match status" value="1"/>
</dbReference>
<evidence type="ECO:0000313" key="7">
    <source>
        <dbReference type="Proteomes" id="UP000319852"/>
    </source>
</evidence>
<comment type="similarity">
    <text evidence="1 5">Belongs to the heat shock protein 70 family.</text>
</comment>
<protein>
    <submittedName>
        <fullName evidence="6">Chaperone protein HscC</fullName>
    </submittedName>
</protein>
<reference evidence="6 7" key="1">
    <citation type="submission" date="2019-02" db="EMBL/GenBank/DDBJ databases">
        <title>Deep-cultivation of Planctomycetes and their phenomic and genomic characterization uncovers novel biology.</title>
        <authorList>
            <person name="Wiegand S."/>
            <person name="Jogler M."/>
            <person name="Boedeker C."/>
            <person name="Pinto D."/>
            <person name="Vollmers J."/>
            <person name="Rivas-Marin E."/>
            <person name="Kohn T."/>
            <person name="Peeters S.H."/>
            <person name="Heuer A."/>
            <person name="Rast P."/>
            <person name="Oberbeckmann S."/>
            <person name="Bunk B."/>
            <person name="Jeske O."/>
            <person name="Meyerdierks A."/>
            <person name="Storesund J.E."/>
            <person name="Kallscheuer N."/>
            <person name="Luecker S."/>
            <person name="Lage O.M."/>
            <person name="Pohl T."/>
            <person name="Merkel B.J."/>
            <person name="Hornburger P."/>
            <person name="Mueller R.-W."/>
            <person name="Bruemmer F."/>
            <person name="Labrenz M."/>
            <person name="Spormann A.M."/>
            <person name="Op den Camp H."/>
            <person name="Overmann J."/>
            <person name="Amann R."/>
            <person name="Jetten M.S.M."/>
            <person name="Mascher T."/>
            <person name="Medema M.H."/>
            <person name="Devos D.P."/>
            <person name="Kaster A.-K."/>
            <person name="Ovreas L."/>
            <person name="Rohde M."/>
            <person name="Galperin M.Y."/>
            <person name="Jogler C."/>
        </authorList>
    </citation>
    <scope>NUCLEOTIDE SEQUENCE [LARGE SCALE GENOMIC DNA]</scope>
    <source>
        <strain evidence="6 7">HG15A2</strain>
    </source>
</reference>
<dbReference type="EMBL" id="CP036263">
    <property type="protein sequence ID" value="QDS96753.1"/>
    <property type="molecule type" value="Genomic_DNA"/>
</dbReference>
<dbReference type="RefSeq" id="WP_145056616.1">
    <property type="nucleotide sequence ID" value="NZ_CP036263.1"/>
</dbReference>
<dbReference type="Gene3D" id="3.30.420.40">
    <property type="match status" value="2"/>
</dbReference>
<keyword evidence="7" id="KW-1185">Reference proteome</keyword>
<dbReference type="InterPro" id="IPR043129">
    <property type="entry name" value="ATPase_NBD"/>
</dbReference>
<dbReference type="SUPFAM" id="SSF53067">
    <property type="entry name" value="Actin-like ATPase domain"/>
    <property type="match status" value="2"/>
</dbReference>
<dbReference type="InterPro" id="IPR018181">
    <property type="entry name" value="Heat_shock_70_CS"/>
</dbReference>